<feature type="compositionally biased region" description="Basic and acidic residues" evidence="1">
    <location>
        <begin position="104"/>
        <end position="115"/>
    </location>
</feature>
<gene>
    <name evidence="2" type="ORF">F2Q70_00022196</name>
</gene>
<accession>A0A8S9GGJ4</accession>
<feature type="compositionally biased region" description="Basic and acidic residues" evidence="1">
    <location>
        <begin position="445"/>
        <end position="459"/>
    </location>
</feature>
<feature type="region of interest" description="Disordered" evidence="1">
    <location>
        <begin position="104"/>
        <end position="123"/>
    </location>
</feature>
<feature type="compositionally biased region" description="Basic and acidic residues" evidence="1">
    <location>
        <begin position="231"/>
        <end position="253"/>
    </location>
</feature>
<name>A0A8S9GGJ4_BRACR</name>
<feature type="region of interest" description="Disordered" evidence="1">
    <location>
        <begin position="1"/>
        <end position="48"/>
    </location>
</feature>
<dbReference type="AlphaFoldDB" id="A0A8S9GGJ4"/>
<feature type="compositionally biased region" description="Basic and acidic residues" evidence="1">
    <location>
        <begin position="284"/>
        <end position="307"/>
    </location>
</feature>
<feature type="region of interest" description="Disordered" evidence="1">
    <location>
        <begin position="217"/>
        <end position="328"/>
    </location>
</feature>
<evidence type="ECO:0000313" key="2">
    <source>
        <dbReference type="EMBL" id="KAF2545305.1"/>
    </source>
</evidence>
<feature type="compositionally biased region" description="Basic and acidic residues" evidence="1">
    <location>
        <begin position="492"/>
        <end position="515"/>
    </location>
</feature>
<reference evidence="2" key="1">
    <citation type="submission" date="2019-12" db="EMBL/GenBank/DDBJ databases">
        <title>Genome sequencing and annotation of Brassica cretica.</title>
        <authorList>
            <person name="Studholme D.J."/>
            <person name="Sarris P.F."/>
        </authorList>
    </citation>
    <scope>NUCLEOTIDE SEQUENCE</scope>
    <source>
        <strain evidence="2">PFS-102/07</strain>
        <tissue evidence="2">Leaf</tissue>
    </source>
</reference>
<comment type="caution">
    <text evidence="2">The sequence shown here is derived from an EMBL/GenBank/DDBJ whole genome shotgun (WGS) entry which is preliminary data.</text>
</comment>
<feature type="region of interest" description="Disordered" evidence="1">
    <location>
        <begin position="425"/>
        <end position="536"/>
    </location>
</feature>
<feature type="compositionally biased region" description="Basic and acidic residues" evidence="1">
    <location>
        <begin position="649"/>
        <end position="667"/>
    </location>
</feature>
<feature type="compositionally biased region" description="Polar residues" evidence="1">
    <location>
        <begin position="30"/>
        <end position="41"/>
    </location>
</feature>
<sequence length="705" mass="77062">MGEDDPRGGHLAHGRGRPAPRSSRPWTRTDLLSRNRSSSSKFPYHNPQALGCNTHVSSRLGLSKKDFWKSYKNLVVKMDSCLPYKTAMKKINVKFPKIIMKGDEKWKSSSRDESGPGRADNWDLQGRLEGGGYGSISHVTAQAQSDMTIDADKDKQTHDRTFVNANAERTPAGNVSTVTTNAVILDQMKEMFASAQKKSDEQRKVVVSLAKQVETLTAKANSRNPRGATRARSDRRLDFETMRDRTTRADKDSSGQNPDETVPPGAQPTAENLPPPAGSNEGGDIERINLDISDQSDHSDGGADVHPRRTGSQSARQDPSFEKPMTEEEENLYWVEHARRRGYGSISHATAYAQSGMTIDADKDKQTHDGTFVNANTDRTPAGNVSTVTTNAVILDKMKEMFASAQKKSDEQGKPLATLAKQVETLTAKAKRKNPRGATRARSGRRLDSPSDRATRANKDSSGQNPDEAVPPGTQPTGENLPPPTGSNEGGDIERINLDISDLSDHSDGGADVHPRRTRSQSARQDASFERPMTEEEENLYWKEGGYGSISHATAHAQSGMTIDTDKDKQTHDVTSVNANTERTPVGNVSTVTTNAVILDKMKEMFASAQKKSDEQGKLVASLAKQMETLKAKAKSKNPYGATRSRSGRRLDFETPSDRATRADKDSSGQNPDETVPPGAQPTRRTFHLLPGATKEAISRGSIWT</sequence>
<dbReference type="EMBL" id="QGKY02001925">
    <property type="protein sequence ID" value="KAF2545305.1"/>
    <property type="molecule type" value="Genomic_DNA"/>
</dbReference>
<organism evidence="2">
    <name type="scientific">Brassica cretica</name>
    <name type="common">Mustard</name>
    <dbReference type="NCBI Taxonomy" id="69181"/>
    <lineage>
        <taxon>Eukaryota</taxon>
        <taxon>Viridiplantae</taxon>
        <taxon>Streptophyta</taxon>
        <taxon>Embryophyta</taxon>
        <taxon>Tracheophyta</taxon>
        <taxon>Spermatophyta</taxon>
        <taxon>Magnoliopsida</taxon>
        <taxon>eudicotyledons</taxon>
        <taxon>Gunneridae</taxon>
        <taxon>Pentapetalae</taxon>
        <taxon>rosids</taxon>
        <taxon>malvids</taxon>
        <taxon>Brassicales</taxon>
        <taxon>Brassicaceae</taxon>
        <taxon>Brassiceae</taxon>
        <taxon>Brassica</taxon>
    </lineage>
</organism>
<evidence type="ECO:0000256" key="1">
    <source>
        <dbReference type="SAM" id="MobiDB-lite"/>
    </source>
</evidence>
<protein>
    <submittedName>
        <fullName evidence="2">Uncharacterized protein</fullName>
    </submittedName>
</protein>
<proteinExistence type="predicted"/>
<feature type="region of interest" description="Disordered" evidence="1">
    <location>
        <begin position="630"/>
        <end position="705"/>
    </location>
</feature>